<dbReference type="GO" id="GO:0005634">
    <property type="term" value="C:nucleus"/>
    <property type="evidence" value="ECO:0007669"/>
    <property type="project" value="TreeGrafter"/>
</dbReference>
<feature type="domain" description="Topo IA-type catalytic" evidence="15">
    <location>
        <begin position="87"/>
        <end position="511"/>
    </location>
</feature>
<evidence type="ECO:0000256" key="10">
    <source>
        <dbReference type="PROSITE-ProRule" id="PRU01343"/>
    </source>
</evidence>
<evidence type="ECO:0000256" key="12">
    <source>
        <dbReference type="SAM" id="MobiDB-lite"/>
    </source>
</evidence>
<dbReference type="GO" id="GO:0006310">
    <property type="term" value="P:DNA recombination"/>
    <property type="evidence" value="ECO:0007669"/>
    <property type="project" value="TreeGrafter"/>
</dbReference>
<dbReference type="InterPro" id="IPR013498">
    <property type="entry name" value="Topo_IA_Znf"/>
</dbReference>
<evidence type="ECO:0000256" key="6">
    <source>
        <dbReference type="ARBA" id="ARBA00022833"/>
    </source>
</evidence>
<dbReference type="PROSITE" id="PS50880">
    <property type="entry name" value="TOPRIM"/>
    <property type="match status" value="1"/>
</dbReference>
<dbReference type="FunFam" id="1.10.460.10:FF:000003">
    <property type="entry name" value="DNA topoisomerase"/>
    <property type="match status" value="1"/>
</dbReference>
<evidence type="ECO:0000256" key="9">
    <source>
        <dbReference type="ARBA" id="ARBA00023235"/>
    </source>
</evidence>
<dbReference type="GO" id="GO:0008270">
    <property type="term" value="F:zinc ion binding"/>
    <property type="evidence" value="ECO:0007669"/>
    <property type="project" value="UniProtKB-KW"/>
</dbReference>
<dbReference type="CDD" id="cd00186">
    <property type="entry name" value="TOP1Ac"/>
    <property type="match status" value="1"/>
</dbReference>
<dbReference type="AlphaFoldDB" id="A0A430Q8V9"/>
<accession>A0A430Q8V9</accession>
<dbReference type="InterPro" id="IPR023405">
    <property type="entry name" value="Topo_IA_core_domain"/>
</dbReference>
<dbReference type="Pfam" id="PF01131">
    <property type="entry name" value="Topoisom_bac"/>
    <property type="match status" value="1"/>
</dbReference>
<dbReference type="PANTHER" id="PTHR11390:SF21">
    <property type="entry name" value="DNA TOPOISOMERASE 3-ALPHA"/>
    <property type="match status" value="1"/>
</dbReference>
<keyword evidence="17" id="KW-1185">Reference proteome</keyword>
<dbReference type="EMBL" id="QMKO01002264">
    <property type="protein sequence ID" value="RTG84105.1"/>
    <property type="molecule type" value="Genomic_DNA"/>
</dbReference>
<dbReference type="InterPro" id="IPR013497">
    <property type="entry name" value="Topo_IA_cen"/>
</dbReference>
<gene>
    <name evidence="16" type="ORF">DC041_0011482</name>
</gene>
<evidence type="ECO:0000259" key="14">
    <source>
        <dbReference type="PROSITE" id="PS51999"/>
    </source>
</evidence>
<dbReference type="InterPro" id="IPR010666">
    <property type="entry name" value="Znf_GRF"/>
</dbReference>
<dbReference type="Proteomes" id="UP000290809">
    <property type="component" value="Unassembled WGS sequence"/>
</dbReference>
<keyword evidence="9 11" id="KW-0413">Isomerase</keyword>
<dbReference type="Pfam" id="PF01396">
    <property type="entry name" value="Zn_ribbon_Top1"/>
    <property type="match status" value="2"/>
</dbReference>
<dbReference type="Pfam" id="PF06839">
    <property type="entry name" value="Zn_ribbon_GRF"/>
    <property type="match status" value="2"/>
</dbReference>
<evidence type="ECO:0000256" key="5">
    <source>
        <dbReference type="ARBA" id="ARBA00022771"/>
    </source>
</evidence>
<evidence type="ECO:0000256" key="7">
    <source>
        <dbReference type="ARBA" id="ARBA00023029"/>
    </source>
</evidence>
<evidence type="ECO:0000313" key="16">
    <source>
        <dbReference type="EMBL" id="RTG84105.1"/>
    </source>
</evidence>
<dbReference type="SMART" id="SM00437">
    <property type="entry name" value="TOP1Ac"/>
    <property type="match status" value="1"/>
</dbReference>
<dbReference type="Gene3D" id="2.70.20.10">
    <property type="entry name" value="Topoisomerase I, domain 3"/>
    <property type="match status" value="1"/>
</dbReference>
<name>A0A430Q8V9_SCHBO</name>
<evidence type="ECO:0000256" key="4">
    <source>
        <dbReference type="ARBA" id="ARBA00022723"/>
    </source>
</evidence>
<feature type="domain" description="GRF-type" evidence="14">
    <location>
        <begin position="903"/>
        <end position="952"/>
    </location>
</feature>
<evidence type="ECO:0000256" key="8">
    <source>
        <dbReference type="ARBA" id="ARBA00023125"/>
    </source>
</evidence>
<keyword evidence="5 10" id="KW-0863">Zinc-finger</keyword>
<protein>
    <recommendedName>
        <fullName evidence="3 11">DNA topoisomerase</fullName>
        <ecNumber evidence="3 11">5.6.2.1</ecNumber>
    </recommendedName>
</protein>
<evidence type="ECO:0000259" key="15">
    <source>
        <dbReference type="PROSITE" id="PS52039"/>
    </source>
</evidence>
<evidence type="ECO:0000256" key="3">
    <source>
        <dbReference type="ARBA" id="ARBA00012891"/>
    </source>
</evidence>
<feature type="region of interest" description="Disordered" evidence="12">
    <location>
        <begin position="780"/>
        <end position="799"/>
    </location>
</feature>
<dbReference type="PRINTS" id="PR00417">
    <property type="entry name" value="PRTPISMRASEI"/>
</dbReference>
<comment type="caution">
    <text evidence="16">The sequence shown here is derived from an EMBL/GenBank/DDBJ whole genome shotgun (WGS) entry which is preliminary data.</text>
</comment>
<evidence type="ECO:0000256" key="1">
    <source>
        <dbReference type="ARBA" id="ARBA00000213"/>
    </source>
</evidence>
<dbReference type="InterPro" id="IPR006171">
    <property type="entry name" value="TOPRIM_dom"/>
</dbReference>
<dbReference type="PANTHER" id="PTHR11390">
    <property type="entry name" value="PROKARYOTIC DNA TOPOISOMERASE"/>
    <property type="match status" value="1"/>
</dbReference>
<evidence type="ECO:0000256" key="11">
    <source>
        <dbReference type="RuleBase" id="RU362092"/>
    </source>
</evidence>
<dbReference type="SUPFAM" id="SSF56712">
    <property type="entry name" value="Prokaryotic type I DNA topoisomerase"/>
    <property type="match status" value="1"/>
</dbReference>
<comment type="catalytic activity">
    <reaction evidence="1 11">
        <text>ATP-independent breakage of single-stranded DNA, followed by passage and rejoining.</text>
        <dbReference type="EC" id="5.6.2.1"/>
    </reaction>
</comment>
<keyword evidence="4" id="KW-0479">Metal-binding</keyword>
<dbReference type="InterPro" id="IPR013825">
    <property type="entry name" value="Topo_IA_cen_sub2"/>
</dbReference>
<feature type="region of interest" description="Disordered" evidence="12">
    <location>
        <begin position="726"/>
        <end position="756"/>
    </location>
</feature>
<dbReference type="SMART" id="SM00436">
    <property type="entry name" value="TOP1Bc"/>
    <property type="match status" value="1"/>
</dbReference>
<dbReference type="GO" id="GO:0006265">
    <property type="term" value="P:DNA topological change"/>
    <property type="evidence" value="ECO:0007669"/>
    <property type="project" value="InterPro"/>
</dbReference>
<organism evidence="16 17">
    <name type="scientific">Schistosoma bovis</name>
    <name type="common">Blood fluke</name>
    <dbReference type="NCBI Taxonomy" id="6184"/>
    <lineage>
        <taxon>Eukaryota</taxon>
        <taxon>Metazoa</taxon>
        <taxon>Spiralia</taxon>
        <taxon>Lophotrochozoa</taxon>
        <taxon>Platyhelminthes</taxon>
        <taxon>Trematoda</taxon>
        <taxon>Digenea</taxon>
        <taxon>Strigeidida</taxon>
        <taxon>Schistosomatoidea</taxon>
        <taxon>Schistosomatidae</taxon>
        <taxon>Schistosoma</taxon>
    </lineage>
</organism>
<keyword evidence="8 11" id="KW-0238">DNA-binding</keyword>
<comment type="function">
    <text evidence="11">Introduces a single-strand break via transesterification at a target site in duplex DNA. Releases the supercoiling and torsional tension of DNA introduced during the DNA replication and transcription by transiently cleaving and rejoining one strand of the DNA duplex. The scissile phosphodiester is attacked by the catalytic tyrosine of the enzyme, resulting in the formation of a DNA-(5'-phosphotyrosyl)-enzyme intermediate and the expulsion of a 3'-OH DNA strand.</text>
</comment>
<evidence type="ECO:0000313" key="17">
    <source>
        <dbReference type="Proteomes" id="UP000290809"/>
    </source>
</evidence>
<dbReference type="InterPro" id="IPR000380">
    <property type="entry name" value="Topo_IA"/>
</dbReference>
<dbReference type="InterPro" id="IPR013826">
    <property type="entry name" value="Topo_IA_cen_sub3"/>
</dbReference>
<dbReference type="EC" id="5.6.2.1" evidence="3 11"/>
<comment type="similarity">
    <text evidence="2 11">Belongs to the type IA topoisomerase family.</text>
</comment>
<dbReference type="STRING" id="6184.A0A430Q8V9"/>
<feature type="region of interest" description="Disordered" evidence="12">
    <location>
        <begin position="273"/>
        <end position="293"/>
    </location>
</feature>
<evidence type="ECO:0000259" key="13">
    <source>
        <dbReference type="PROSITE" id="PS50880"/>
    </source>
</evidence>
<proteinExistence type="inferred from homology"/>
<keyword evidence="6" id="KW-0862">Zinc</keyword>
<dbReference type="Pfam" id="PF01751">
    <property type="entry name" value="Toprim"/>
    <property type="match status" value="1"/>
</dbReference>
<dbReference type="InterPro" id="IPR003602">
    <property type="entry name" value="Topo_IA_DNA-bd_dom"/>
</dbReference>
<dbReference type="Gene3D" id="3.40.50.140">
    <property type="match status" value="1"/>
</dbReference>
<feature type="domain" description="GRF-type" evidence="14">
    <location>
        <begin position="809"/>
        <end position="851"/>
    </location>
</feature>
<dbReference type="GO" id="GO:0006281">
    <property type="term" value="P:DNA repair"/>
    <property type="evidence" value="ECO:0007669"/>
    <property type="project" value="TreeGrafter"/>
</dbReference>
<dbReference type="GO" id="GO:0003677">
    <property type="term" value="F:DNA binding"/>
    <property type="evidence" value="ECO:0007669"/>
    <property type="project" value="UniProtKB-KW"/>
</dbReference>
<dbReference type="PROSITE" id="PS52039">
    <property type="entry name" value="TOPO_IA_2"/>
    <property type="match status" value="1"/>
</dbReference>
<dbReference type="InterPro" id="IPR013824">
    <property type="entry name" value="Topo_IA_cen_sub1"/>
</dbReference>
<dbReference type="Gene3D" id="1.10.460.10">
    <property type="entry name" value="Topoisomerase I, domain 2"/>
    <property type="match status" value="1"/>
</dbReference>
<dbReference type="GO" id="GO:0031422">
    <property type="term" value="C:RecQ family helicase-topoisomerase III complex"/>
    <property type="evidence" value="ECO:0007669"/>
    <property type="project" value="TreeGrafter"/>
</dbReference>
<dbReference type="Gene3D" id="1.10.290.10">
    <property type="entry name" value="Topoisomerase I, domain 4"/>
    <property type="match status" value="1"/>
</dbReference>
<evidence type="ECO:0000256" key="2">
    <source>
        <dbReference type="ARBA" id="ARBA00009446"/>
    </source>
</evidence>
<feature type="domain" description="Toprim" evidence="13">
    <location>
        <begin position="1"/>
        <end position="69"/>
    </location>
</feature>
<dbReference type="InterPro" id="IPR003601">
    <property type="entry name" value="Topo_IA_2"/>
</dbReference>
<reference evidence="16 17" key="1">
    <citation type="journal article" date="2019" name="PLoS Pathog.">
        <title>Genome sequence of the bovine parasite Schistosoma bovis Tanzania.</title>
        <authorList>
            <person name="Oey H."/>
            <person name="Zakrzewski M."/>
            <person name="Gobert G."/>
            <person name="Gravermann K."/>
            <person name="Stoye J."/>
            <person name="Jones M."/>
            <person name="Mcmanus D."/>
            <person name="Krause L."/>
        </authorList>
    </citation>
    <scope>NUCLEOTIDE SEQUENCE [LARGE SCALE GENOMIC DNA]</scope>
    <source>
        <strain evidence="16 17">TAN1997</strain>
    </source>
</reference>
<dbReference type="FunFam" id="1.10.290.10:FF:000001">
    <property type="entry name" value="DNA topoisomerase"/>
    <property type="match status" value="1"/>
</dbReference>
<keyword evidence="7 11" id="KW-0799">Topoisomerase</keyword>
<dbReference type="PROSITE" id="PS51999">
    <property type="entry name" value="ZF_GRF"/>
    <property type="match status" value="2"/>
</dbReference>
<dbReference type="GO" id="GO:0003917">
    <property type="term" value="F:DNA topoisomerase type I (single strand cut, ATP-independent) activity"/>
    <property type="evidence" value="ECO:0007669"/>
    <property type="project" value="UniProtKB-EC"/>
</dbReference>
<sequence length="1070" mass="119384">MVLFDAPIVKQVLKDYEPIKQTLQREVRSCQKLIIWTDCDREGENIGIEVIDVCKEIKPNIEVLRARFSEITPAAVHRAVNRLTIPDYNASTAVDVRQELDLRIGAAFTRFQTLRLRRVFPQALSDQLISYGSCQFPTLGFVVERFREVDQFVSEPFWRIVGKLLLNLRSYVIFDKIYHFNQLKFKESFSVQKRTLFVSCTAKELEKLASRKLHMGARYAMQLAERLYNKGFISYPRTETKIFPPDLDLKNLVRVQINDSRWSDFASRILEHGPNPKNGKSSDKAHPPIHPLKVGDSLQGDEARLYELVTRHFLACLSTDAEGAETIVRLCIGKPTLPRTFNSSISTANLLTSEDGELFESKGLMILALNYLEVYIYDRWAEKDMPVFQLGEWILPDNIQILTGQTCPPPLLTEADLISLMDRHGIGTDATHAEHIETIKQRLYVGLEQNKFLVPGQLGMGLVEGYDSMGFEMSKPNLRSEFEADLKLICEGRKTKEEVLHHHLNKYKELFRLALNQASFLDRALALRLEQEAENVQNISGSVGEMASFAAVNNATDGHNQSNVLNPVVAFCPTCHSDLVLRQKRSALRPLTTSSNISNNPGSNEVNQTSNGGWFLSCSGYPNCRYAIWFPDSVIHVRVLSESNENTCNRCTNFIPSSSVRSSNDQLRPSKLGLRFRRNFYLPNGYFQDDDTKEYITCIFCDEDICRTLGIHIRLVNNSSISSQTTVSNEFSANRDPLTSQTRNSSSPLPFSSTTIGSHHNSSSLLHAKPYLNLHPTCNNSSHSTLPRPPNFSRSVDDAEADDSDNILCNCGHSAIQLTVKKPGPNQGRLFYRCSGVAGNSCDFFLWKSQTSSITIAQSSPLPLRNIIDPCSRLENVSENANCVSSRTSGLGSSDSNSPCVICRCGEPAKLLVVNKQSSNKGRHFYACPNSRPNIDGGPASGCNFFQWADHIDTASGQSDSSVCGLSSRRYASGSSTEQGPSYHRTAVSAETNISVGHVPSWPPPASNNSRGKLPILSFINNNNGNCAISRNKNRDFKDRSLSSSSTVTRCCGLCRQPGHTRNRCPHSTT</sequence>